<dbReference type="Proteomes" id="UP000245884">
    <property type="component" value="Unassembled WGS sequence"/>
</dbReference>
<keyword evidence="1" id="KW-0732">Signal</keyword>
<dbReference type="EMBL" id="KZ819678">
    <property type="protein sequence ID" value="PWN24908.1"/>
    <property type="molecule type" value="Genomic_DNA"/>
</dbReference>
<gene>
    <name evidence="2" type="ORF">BDZ90DRAFT_234521</name>
</gene>
<dbReference type="AlphaFoldDB" id="A0A316UJ63"/>
<evidence type="ECO:0000313" key="2">
    <source>
        <dbReference type="EMBL" id="PWN24908.1"/>
    </source>
</evidence>
<feature type="signal peptide" evidence="1">
    <location>
        <begin position="1"/>
        <end position="19"/>
    </location>
</feature>
<proteinExistence type="predicted"/>
<sequence length="171" mass="18311">MLPLALLLSAALKTAVASAASIAREIEGAKVHHPPALNQPDICNGNFHCLTVQLADEAAQGFKNIYCSPTGSVDHDNNLWRTYWFNGVCAGQYRLDCLDHSAGELINVSTTGLINFAFGQPKGQARMSTSDLDIVGVSSDAGLMDASRNASSSLETGTAWVDFVVWCKAWH</sequence>
<accession>A0A316UJ63</accession>
<reference evidence="2 3" key="1">
    <citation type="journal article" date="2018" name="Mol. Biol. Evol.">
        <title>Broad Genomic Sampling Reveals a Smut Pathogenic Ancestry of the Fungal Clade Ustilaginomycotina.</title>
        <authorList>
            <person name="Kijpornyongpan T."/>
            <person name="Mondo S.J."/>
            <person name="Barry K."/>
            <person name="Sandor L."/>
            <person name="Lee J."/>
            <person name="Lipzen A."/>
            <person name="Pangilinan J."/>
            <person name="LaButti K."/>
            <person name="Hainaut M."/>
            <person name="Henrissat B."/>
            <person name="Grigoriev I.V."/>
            <person name="Spatafora J.W."/>
            <person name="Aime M.C."/>
        </authorList>
    </citation>
    <scope>NUCLEOTIDE SEQUENCE [LARGE SCALE GENOMIC DNA]</scope>
    <source>
        <strain evidence="2 3">MCA 5214</strain>
    </source>
</reference>
<evidence type="ECO:0000313" key="3">
    <source>
        <dbReference type="Proteomes" id="UP000245884"/>
    </source>
</evidence>
<name>A0A316UJ63_9BASI</name>
<evidence type="ECO:0000256" key="1">
    <source>
        <dbReference type="SAM" id="SignalP"/>
    </source>
</evidence>
<dbReference type="RefSeq" id="XP_025359520.1">
    <property type="nucleotide sequence ID" value="XM_025507049.1"/>
</dbReference>
<organism evidence="2 3">
    <name type="scientific">Jaminaea rosea</name>
    <dbReference type="NCBI Taxonomy" id="1569628"/>
    <lineage>
        <taxon>Eukaryota</taxon>
        <taxon>Fungi</taxon>
        <taxon>Dikarya</taxon>
        <taxon>Basidiomycota</taxon>
        <taxon>Ustilaginomycotina</taxon>
        <taxon>Exobasidiomycetes</taxon>
        <taxon>Microstromatales</taxon>
        <taxon>Microstromatales incertae sedis</taxon>
        <taxon>Jaminaea</taxon>
    </lineage>
</organism>
<dbReference type="GeneID" id="37028872"/>
<feature type="chain" id="PRO_5016439904" evidence="1">
    <location>
        <begin position="20"/>
        <end position="171"/>
    </location>
</feature>
<protein>
    <submittedName>
        <fullName evidence="2">Uncharacterized protein</fullName>
    </submittedName>
</protein>
<keyword evidence="3" id="KW-1185">Reference proteome</keyword>